<evidence type="ECO:0000313" key="8">
    <source>
        <dbReference type="Proteomes" id="UP000595278"/>
    </source>
</evidence>
<evidence type="ECO:0000256" key="1">
    <source>
        <dbReference type="ARBA" id="ARBA00004141"/>
    </source>
</evidence>
<reference evidence="7 8" key="1">
    <citation type="submission" date="2021-01" db="EMBL/GenBank/DDBJ databases">
        <title>Entomomonas sp. F2A isolated from a house cricket (Acheta domesticus).</title>
        <authorList>
            <person name="Spergser J."/>
            <person name="Busse H.-J."/>
        </authorList>
    </citation>
    <scope>NUCLEOTIDE SEQUENCE [LARGE SCALE GENOMIC DNA]</scope>
    <source>
        <strain evidence="7 8">F2A</strain>
    </source>
</reference>
<dbReference type="InterPro" id="IPR010432">
    <property type="entry name" value="RDD"/>
</dbReference>
<protein>
    <submittedName>
        <fullName evidence="7">RDD family protein</fullName>
    </submittedName>
</protein>
<keyword evidence="3 5" id="KW-1133">Transmembrane helix</keyword>
<comment type="subcellular location">
    <subcellularLocation>
        <location evidence="1">Membrane</location>
        <topology evidence="1">Multi-pass membrane protein</topology>
    </subcellularLocation>
</comment>
<dbReference type="KEGG" id="eaz:JHT90_12320"/>
<feature type="transmembrane region" description="Helical" evidence="5">
    <location>
        <begin position="34"/>
        <end position="61"/>
    </location>
</feature>
<accession>A0A974RWF6</accession>
<evidence type="ECO:0000256" key="3">
    <source>
        <dbReference type="ARBA" id="ARBA00022989"/>
    </source>
</evidence>
<dbReference type="GO" id="GO:0016020">
    <property type="term" value="C:membrane"/>
    <property type="evidence" value="ECO:0007669"/>
    <property type="project" value="UniProtKB-SubCell"/>
</dbReference>
<keyword evidence="4 5" id="KW-0472">Membrane</keyword>
<feature type="domain" description="RDD" evidence="6">
    <location>
        <begin position="27"/>
        <end position="161"/>
    </location>
</feature>
<evidence type="ECO:0000256" key="2">
    <source>
        <dbReference type="ARBA" id="ARBA00022692"/>
    </source>
</evidence>
<dbReference type="PANTHER" id="PTHR38480">
    <property type="entry name" value="SLR0254 PROTEIN"/>
    <property type="match status" value="1"/>
</dbReference>
<organism evidence="7 8">
    <name type="scientific">Entomomonas asaccharolytica</name>
    <dbReference type="NCBI Taxonomy" id="2785331"/>
    <lineage>
        <taxon>Bacteria</taxon>
        <taxon>Pseudomonadati</taxon>
        <taxon>Pseudomonadota</taxon>
        <taxon>Gammaproteobacteria</taxon>
        <taxon>Pseudomonadales</taxon>
        <taxon>Pseudomonadaceae</taxon>
        <taxon>Entomomonas</taxon>
    </lineage>
</organism>
<evidence type="ECO:0000256" key="4">
    <source>
        <dbReference type="ARBA" id="ARBA00023136"/>
    </source>
</evidence>
<dbReference type="EMBL" id="CP067393">
    <property type="protein sequence ID" value="QQP85158.1"/>
    <property type="molecule type" value="Genomic_DNA"/>
</dbReference>
<evidence type="ECO:0000256" key="5">
    <source>
        <dbReference type="SAM" id="Phobius"/>
    </source>
</evidence>
<feature type="transmembrane region" description="Helical" evidence="5">
    <location>
        <begin position="68"/>
        <end position="88"/>
    </location>
</feature>
<proteinExistence type="predicted"/>
<keyword evidence="2 5" id="KW-0812">Transmembrane</keyword>
<dbReference type="PANTHER" id="PTHR38480:SF1">
    <property type="entry name" value="SLR0254 PROTEIN"/>
    <property type="match status" value="1"/>
</dbReference>
<dbReference type="RefSeq" id="WP_201091419.1">
    <property type="nucleotide sequence ID" value="NZ_CP067393.1"/>
</dbReference>
<evidence type="ECO:0000259" key="6">
    <source>
        <dbReference type="Pfam" id="PF06271"/>
    </source>
</evidence>
<keyword evidence="8" id="KW-1185">Reference proteome</keyword>
<dbReference type="Proteomes" id="UP000595278">
    <property type="component" value="Chromosome"/>
</dbReference>
<dbReference type="Pfam" id="PF06271">
    <property type="entry name" value="RDD"/>
    <property type="match status" value="1"/>
</dbReference>
<evidence type="ECO:0000313" key="7">
    <source>
        <dbReference type="EMBL" id="QQP85158.1"/>
    </source>
</evidence>
<name>A0A974RWF6_9GAMM</name>
<dbReference type="AlphaFoldDB" id="A0A974RWF6"/>
<gene>
    <name evidence="7" type="ORF">JHT90_12320</name>
</gene>
<sequence length="253" mass="28865">MNHKLAKLDTLYKIETPEGINLVFRPASPMIRSLALLIDVIFQFIIFGIFSAIVFFLITLLDFNGMAIINYIGGLFLILSFIMVWWYFVLLEVLNKGQSLGKRFCNIRVIHDDGTPVGWTASLLRNLLRAVDLLPSFSYAVGLLVGLSNKEFKRLGDLAAGTLVVYNEEHLKPQPLPDIVASPCPFPLTQEEQQIIIAYAERRQTLSTERRQELANILSQHFNLKDEQMEHKLYQIAQYLIGAQESSHLRRES</sequence>